<reference evidence="1" key="2">
    <citation type="submission" date="2020-09" db="EMBL/GenBank/DDBJ databases">
        <authorList>
            <person name="Sun Q."/>
            <person name="Zhou Y."/>
        </authorList>
    </citation>
    <scope>NUCLEOTIDE SEQUENCE</scope>
    <source>
        <strain evidence="1">CGMCC 1.12754</strain>
    </source>
</reference>
<dbReference type="AlphaFoldDB" id="A0A917HG86"/>
<accession>A0A917HG86</accession>
<gene>
    <name evidence="1" type="ORF">GCM10011398_24300</name>
</gene>
<dbReference type="EMBL" id="BMFR01000010">
    <property type="protein sequence ID" value="GGG78221.1"/>
    <property type="molecule type" value="Genomic_DNA"/>
</dbReference>
<comment type="caution">
    <text evidence="1">The sequence shown here is derived from an EMBL/GenBank/DDBJ whole genome shotgun (WGS) entry which is preliminary data.</text>
</comment>
<dbReference type="Proteomes" id="UP000622860">
    <property type="component" value="Unassembled WGS sequence"/>
</dbReference>
<name>A0A917HG86_9BACI</name>
<keyword evidence="2" id="KW-1185">Reference proteome</keyword>
<dbReference type="RefSeq" id="WP_188455661.1">
    <property type="nucleotide sequence ID" value="NZ_BMFR01000010.1"/>
</dbReference>
<protein>
    <submittedName>
        <fullName evidence="1">Uncharacterized protein</fullName>
    </submittedName>
</protein>
<proteinExistence type="predicted"/>
<sequence>MGYVLPIQPYQYNDYQNRVMKDKQDPFYIEKPYKIIFDAKHRDILQSNSEQEIAQPSDKPQQVFQPKKSQVDKIYATITGKGRHFSESI</sequence>
<evidence type="ECO:0000313" key="1">
    <source>
        <dbReference type="EMBL" id="GGG78221.1"/>
    </source>
</evidence>
<evidence type="ECO:0000313" key="2">
    <source>
        <dbReference type="Proteomes" id="UP000622860"/>
    </source>
</evidence>
<reference evidence="1" key="1">
    <citation type="journal article" date="2014" name="Int. J. Syst. Evol. Microbiol.">
        <title>Complete genome sequence of Corynebacterium casei LMG S-19264T (=DSM 44701T), isolated from a smear-ripened cheese.</title>
        <authorList>
            <consortium name="US DOE Joint Genome Institute (JGI-PGF)"/>
            <person name="Walter F."/>
            <person name="Albersmeier A."/>
            <person name="Kalinowski J."/>
            <person name="Ruckert C."/>
        </authorList>
    </citation>
    <scope>NUCLEOTIDE SEQUENCE</scope>
    <source>
        <strain evidence="1">CGMCC 1.12754</strain>
    </source>
</reference>
<organism evidence="1 2">
    <name type="scientific">Virgibacillus oceani</name>
    <dbReference type="NCBI Taxonomy" id="1479511"/>
    <lineage>
        <taxon>Bacteria</taxon>
        <taxon>Bacillati</taxon>
        <taxon>Bacillota</taxon>
        <taxon>Bacilli</taxon>
        <taxon>Bacillales</taxon>
        <taxon>Bacillaceae</taxon>
        <taxon>Virgibacillus</taxon>
    </lineage>
</organism>